<protein>
    <submittedName>
        <fullName evidence="4">Integral membrane protein</fullName>
    </submittedName>
</protein>
<keyword evidence="5" id="KW-1185">Reference proteome</keyword>
<feature type="domain" description="DUF7703" evidence="3">
    <location>
        <begin position="17"/>
        <end position="195"/>
    </location>
</feature>
<dbReference type="AlphaFoldDB" id="A0A1C1D0R9"/>
<dbReference type="VEuPathDB" id="FungiDB:CLCR_00871"/>
<feature type="transmembrane region" description="Helical" evidence="2">
    <location>
        <begin position="227"/>
        <end position="244"/>
    </location>
</feature>
<proteinExistence type="predicted"/>
<reference evidence="5" key="1">
    <citation type="submission" date="2015-07" db="EMBL/GenBank/DDBJ databases">
        <authorList>
            <person name="Teixeira M.M."/>
            <person name="Souza R.C."/>
            <person name="Almeida L.G."/>
            <person name="Vicente V.A."/>
            <person name="de Hoog S."/>
            <person name="Bocca A.L."/>
            <person name="de Almeida S.R."/>
            <person name="Vasconcelos A.T."/>
            <person name="Felipe M.S."/>
        </authorList>
    </citation>
    <scope>NUCLEOTIDE SEQUENCE [LARGE SCALE GENOMIC DNA]</scope>
    <source>
        <strain evidence="5">KSF</strain>
    </source>
</reference>
<feature type="transmembrane region" description="Helical" evidence="2">
    <location>
        <begin position="158"/>
        <end position="176"/>
    </location>
</feature>
<dbReference type="eggNOG" id="ENOG502SIDK">
    <property type="taxonomic scope" value="Eukaryota"/>
</dbReference>
<keyword evidence="2" id="KW-1133">Transmembrane helix</keyword>
<dbReference type="PANTHER" id="PTHR37013">
    <property type="entry name" value="INTEGRAL MEMBRANE PROTEIN (AFU_ORTHOLOGUE AFUA_1G05950)-RELATED"/>
    <property type="match status" value="1"/>
</dbReference>
<accession>A0A1C1D0R9</accession>
<feature type="region of interest" description="Disordered" evidence="1">
    <location>
        <begin position="193"/>
        <end position="216"/>
    </location>
</feature>
<organism evidence="4 5">
    <name type="scientific">Cladophialophora carrionii</name>
    <dbReference type="NCBI Taxonomy" id="86049"/>
    <lineage>
        <taxon>Eukaryota</taxon>
        <taxon>Fungi</taxon>
        <taxon>Dikarya</taxon>
        <taxon>Ascomycota</taxon>
        <taxon>Pezizomycotina</taxon>
        <taxon>Eurotiomycetes</taxon>
        <taxon>Chaetothyriomycetidae</taxon>
        <taxon>Chaetothyriales</taxon>
        <taxon>Herpotrichiellaceae</taxon>
        <taxon>Cladophialophora</taxon>
    </lineage>
</organism>
<dbReference type="VEuPathDB" id="FungiDB:G647_01647"/>
<feature type="transmembrane region" description="Helical" evidence="2">
    <location>
        <begin position="16"/>
        <end position="39"/>
    </location>
</feature>
<sequence>MGQDFYTGTFDSTTTIVTITSALSLYNAVELLLLIFTTFTAYHGLYFWSLLVATTGLIPYAVGLILQYFRLTATVAGLVINNYGWWTTITGQSVVLYSRLGVVLGKGNERILRAVKWMIIVDAVVYHVTTTVVVFGSYYAAAPAREPLSRAYVYVEKIQMTGFCVQEFIISGLYLWKTMDIVKTQAQPVQPAQLAQPTRSASSASEQSGGGGGGGARKPVVRVMGQLFIINLVIVAMDIALLVVEYKDLHVPEVAFKGLCYSVKLKLEFAVLSRLVEVAGVRRTFSLANTLDSVADGRQTDGQPEIWITRGAVLATDPSHNTGTSKLMHSFGSQSSSPPEWLEDLEKIRTLPVDNTPQPNPNVDVARLRQESMSDARTMSIISTFNNISVSEPPVHRRVRRDSDLLYASAIREMAKTS</sequence>
<gene>
    <name evidence="4" type="ORF">CLCR_00871</name>
</gene>
<dbReference type="InterPro" id="IPR056120">
    <property type="entry name" value="DUF7703"/>
</dbReference>
<feature type="transmembrane region" description="Helical" evidence="2">
    <location>
        <begin position="117"/>
        <end position="138"/>
    </location>
</feature>
<comment type="caution">
    <text evidence="4">The sequence shown here is derived from an EMBL/GenBank/DDBJ whole genome shotgun (WGS) entry which is preliminary data.</text>
</comment>
<dbReference type="Proteomes" id="UP000094526">
    <property type="component" value="Unassembled WGS sequence"/>
</dbReference>
<keyword evidence="2" id="KW-0472">Membrane</keyword>
<evidence type="ECO:0000259" key="3">
    <source>
        <dbReference type="Pfam" id="PF24802"/>
    </source>
</evidence>
<evidence type="ECO:0000313" key="5">
    <source>
        <dbReference type="Proteomes" id="UP000094526"/>
    </source>
</evidence>
<evidence type="ECO:0000256" key="1">
    <source>
        <dbReference type="SAM" id="MobiDB-lite"/>
    </source>
</evidence>
<feature type="transmembrane region" description="Helical" evidence="2">
    <location>
        <begin position="46"/>
        <end position="71"/>
    </location>
</feature>
<dbReference type="PANTHER" id="PTHR37013:SF3">
    <property type="entry name" value="INTEGRAL MEMBRANE PROTEIN (AFU_ORTHOLOGUE AFUA_1G05950)"/>
    <property type="match status" value="1"/>
</dbReference>
<feature type="compositionally biased region" description="Low complexity" evidence="1">
    <location>
        <begin position="193"/>
        <end position="207"/>
    </location>
</feature>
<feature type="transmembrane region" description="Helical" evidence="2">
    <location>
        <begin position="83"/>
        <end position="105"/>
    </location>
</feature>
<evidence type="ECO:0000256" key="2">
    <source>
        <dbReference type="SAM" id="Phobius"/>
    </source>
</evidence>
<keyword evidence="2" id="KW-0812">Transmembrane</keyword>
<evidence type="ECO:0000313" key="4">
    <source>
        <dbReference type="EMBL" id="OCT54372.1"/>
    </source>
</evidence>
<dbReference type="Pfam" id="PF24802">
    <property type="entry name" value="DUF7703"/>
    <property type="match status" value="1"/>
</dbReference>
<name>A0A1C1D0R9_9EURO</name>
<dbReference type="OrthoDB" id="405906at2759"/>
<dbReference type="EMBL" id="LGRB01000004">
    <property type="protein sequence ID" value="OCT54372.1"/>
    <property type="molecule type" value="Genomic_DNA"/>
</dbReference>